<organism evidence="1 2">
    <name type="scientific">Phytophthora nicotianae P1569</name>
    <dbReference type="NCBI Taxonomy" id="1317065"/>
    <lineage>
        <taxon>Eukaryota</taxon>
        <taxon>Sar</taxon>
        <taxon>Stramenopiles</taxon>
        <taxon>Oomycota</taxon>
        <taxon>Peronosporomycetes</taxon>
        <taxon>Peronosporales</taxon>
        <taxon>Peronosporaceae</taxon>
        <taxon>Phytophthora</taxon>
    </lineage>
</organism>
<dbReference type="HOGENOM" id="CLU_2763403_0_0_1"/>
<evidence type="ECO:0000313" key="2">
    <source>
        <dbReference type="Proteomes" id="UP000018721"/>
    </source>
</evidence>
<reference evidence="1 2" key="1">
    <citation type="submission" date="2013-11" db="EMBL/GenBank/DDBJ databases">
        <title>The Genome Sequence of Phytophthora parasitica P1569.</title>
        <authorList>
            <consortium name="The Broad Institute Genomics Platform"/>
            <person name="Russ C."/>
            <person name="Tyler B."/>
            <person name="Panabieres F."/>
            <person name="Shan W."/>
            <person name="Tripathy S."/>
            <person name="Grunwald N."/>
            <person name="Machado M."/>
            <person name="Johnson C.S."/>
            <person name="Arredondo F."/>
            <person name="Hong C."/>
            <person name="Coffey M."/>
            <person name="Young S.K."/>
            <person name="Zeng Q."/>
            <person name="Gargeya S."/>
            <person name="Fitzgerald M."/>
            <person name="Abouelleil A."/>
            <person name="Alvarado L."/>
            <person name="Chapman S.B."/>
            <person name="Gainer-Dewar J."/>
            <person name="Goldberg J."/>
            <person name="Griggs A."/>
            <person name="Gujja S."/>
            <person name="Hansen M."/>
            <person name="Howarth C."/>
            <person name="Imamovic A."/>
            <person name="Ireland A."/>
            <person name="Larimer J."/>
            <person name="McCowan C."/>
            <person name="Murphy C."/>
            <person name="Pearson M."/>
            <person name="Poon T.W."/>
            <person name="Priest M."/>
            <person name="Roberts A."/>
            <person name="Saif S."/>
            <person name="Shea T."/>
            <person name="Sykes S."/>
            <person name="Wortman J."/>
            <person name="Nusbaum C."/>
            <person name="Birren B."/>
        </authorList>
    </citation>
    <scope>NUCLEOTIDE SEQUENCE [LARGE SCALE GENOMIC DNA]</scope>
    <source>
        <strain evidence="1 2">P1569</strain>
    </source>
</reference>
<comment type="caution">
    <text evidence="1">The sequence shown here is derived from an EMBL/GenBank/DDBJ whole genome shotgun (WGS) entry which is preliminary data.</text>
</comment>
<name>V9E6W4_PHYNI</name>
<protein>
    <submittedName>
        <fullName evidence="1">Uncharacterized protein</fullName>
    </submittedName>
</protein>
<dbReference type="PROSITE" id="PS51257">
    <property type="entry name" value="PROKAR_LIPOPROTEIN"/>
    <property type="match status" value="1"/>
</dbReference>
<gene>
    <name evidence="1" type="ORF">F443_18825</name>
</gene>
<evidence type="ECO:0000313" key="1">
    <source>
        <dbReference type="EMBL" id="ETI34731.1"/>
    </source>
</evidence>
<proteinExistence type="predicted"/>
<dbReference type="Proteomes" id="UP000018721">
    <property type="component" value="Unassembled WGS sequence"/>
</dbReference>
<keyword evidence="2" id="KW-1185">Reference proteome</keyword>
<dbReference type="AlphaFoldDB" id="V9E6W4"/>
<dbReference type="EMBL" id="ANIZ01003292">
    <property type="protein sequence ID" value="ETI34731.1"/>
    <property type="molecule type" value="Genomic_DNA"/>
</dbReference>
<dbReference type="OrthoDB" id="90382at2759"/>
<sequence length="70" mass="8299">MQFKYKNHIVDSEKTEHAWNLWLTFLSACIRPEETDRAGATAESSLRDLVQQLQAHWEHIFQAEAVVWRM</sequence>
<accession>V9E6W4</accession>